<organism evidence="2 3">
    <name type="scientific">Goekera deserti</name>
    <dbReference type="NCBI Taxonomy" id="2497753"/>
    <lineage>
        <taxon>Bacteria</taxon>
        <taxon>Bacillati</taxon>
        <taxon>Actinomycetota</taxon>
        <taxon>Actinomycetes</taxon>
        <taxon>Geodermatophilales</taxon>
        <taxon>Geodermatophilaceae</taxon>
        <taxon>Goekera</taxon>
    </lineage>
</organism>
<sequence>MLTRRRSTSFVVAFFFALPVLAVVLRDESSGAVPVTAVLGALGVAVVLAAGLGGQERS</sequence>
<dbReference type="EMBL" id="JAAGWK010000008">
    <property type="protein sequence ID" value="NEL53072.1"/>
    <property type="molecule type" value="Genomic_DNA"/>
</dbReference>
<keyword evidence="1" id="KW-0472">Membrane</keyword>
<comment type="caution">
    <text evidence="2">The sequence shown here is derived from an EMBL/GenBank/DDBJ whole genome shotgun (WGS) entry which is preliminary data.</text>
</comment>
<keyword evidence="3" id="KW-1185">Reference proteome</keyword>
<protein>
    <submittedName>
        <fullName evidence="2">Uncharacterized protein</fullName>
    </submittedName>
</protein>
<name>A0A7K3W9D8_9ACTN</name>
<accession>A0A7K3W9D8</accession>
<evidence type="ECO:0000313" key="3">
    <source>
        <dbReference type="Proteomes" id="UP000470470"/>
    </source>
</evidence>
<reference evidence="2 3" key="1">
    <citation type="submission" date="2020-02" db="EMBL/GenBank/DDBJ databases">
        <title>The whole genome sequence of CPCC 205119.</title>
        <authorList>
            <person name="Jiang Z."/>
        </authorList>
    </citation>
    <scope>NUCLEOTIDE SEQUENCE [LARGE SCALE GENOMIC DNA]</scope>
    <source>
        <strain evidence="2 3">CPCC 205119</strain>
    </source>
</reference>
<keyword evidence="1" id="KW-1133">Transmembrane helix</keyword>
<dbReference type="AlphaFoldDB" id="A0A7K3W9D8"/>
<evidence type="ECO:0000256" key="1">
    <source>
        <dbReference type="SAM" id="Phobius"/>
    </source>
</evidence>
<dbReference type="RefSeq" id="WP_162393317.1">
    <property type="nucleotide sequence ID" value="NZ_JAABOZ010000007.1"/>
</dbReference>
<dbReference type="Proteomes" id="UP000470470">
    <property type="component" value="Unassembled WGS sequence"/>
</dbReference>
<gene>
    <name evidence="2" type="ORF">G1H19_03455</name>
</gene>
<evidence type="ECO:0000313" key="2">
    <source>
        <dbReference type="EMBL" id="NEL53072.1"/>
    </source>
</evidence>
<proteinExistence type="predicted"/>
<feature type="transmembrane region" description="Helical" evidence="1">
    <location>
        <begin position="32"/>
        <end position="52"/>
    </location>
</feature>
<keyword evidence="1" id="KW-0812">Transmembrane</keyword>